<name>A0ABP8G1G1_9BACT</name>
<protein>
    <submittedName>
        <fullName evidence="9">Rhomboid family intramembrane serine protease</fullName>
    </submittedName>
</protein>
<dbReference type="SUPFAM" id="SSF144091">
    <property type="entry name" value="Rhomboid-like"/>
    <property type="match status" value="1"/>
</dbReference>
<feature type="transmembrane region" description="Helical" evidence="7">
    <location>
        <begin position="84"/>
        <end position="102"/>
    </location>
</feature>
<evidence type="ECO:0000256" key="1">
    <source>
        <dbReference type="ARBA" id="ARBA00004141"/>
    </source>
</evidence>
<reference evidence="10" key="1">
    <citation type="journal article" date="2019" name="Int. J. Syst. Evol. Microbiol.">
        <title>The Global Catalogue of Microorganisms (GCM) 10K type strain sequencing project: providing services to taxonomists for standard genome sequencing and annotation.</title>
        <authorList>
            <consortium name="The Broad Institute Genomics Platform"/>
            <consortium name="The Broad Institute Genome Sequencing Center for Infectious Disease"/>
            <person name="Wu L."/>
            <person name="Ma J."/>
        </authorList>
    </citation>
    <scope>NUCLEOTIDE SEQUENCE [LARGE SCALE GENOMIC DNA]</scope>
    <source>
        <strain evidence="10">JCM 17917</strain>
    </source>
</reference>
<feature type="transmembrane region" description="Helical" evidence="7">
    <location>
        <begin position="234"/>
        <end position="252"/>
    </location>
</feature>
<evidence type="ECO:0000256" key="6">
    <source>
        <dbReference type="ARBA" id="ARBA00023136"/>
    </source>
</evidence>
<comment type="caution">
    <text evidence="9">The sequence shown here is derived from an EMBL/GenBank/DDBJ whole genome shotgun (WGS) entry which is preliminary data.</text>
</comment>
<evidence type="ECO:0000256" key="3">
    <source>
        <dbReference type="ARBA" id="ARBA00022692"/>
    </source>
</evidence>
<keyword evidence="10" id="KW-1185">Reference proteome</keyword>
<evidence type="ECO:0000313" key="9">
    <source>
        <dbReference type="EMBL" id="GAA4315363.1"/>
    </source>
</evidence>
<keyword evidence="5 7" id="KW-1133">Transmembrane helix</keyword>
<evidence type="ECO:0000259" key="8">
    <source>
        <dbReference type="Pfam" id="PF01694"/>
    </source>
</evidence>
<feature type="transmembrane region" description="Helical" evidence="7">
    <location>
        <begin position="48"/>
        <end position="72"/>
    </location>
</feature>
<dbReference type="RefSeq" id="WP_345169338.1">
    <property type="nucleotide sequence ID" value="NZ_BAABGX010000003.1"/>
</dbReference>
<keyword evidence="4" id="KW-0378">Hydrolase</keyword>
<dbReference type="InterPro" id="IPR035952">
    <property type="entry name" value="Rhomboid-like_sf"/>
</dbReference>
<keyword evidence="9" id="KW-0645">Protease</keyword>
<dbReference type="EMBL" id="BAABGX010000003">
    <property type="protein sequence ID" value="GAA4315363.1"/>
    <property type="molecule type" value="Genomic_DNA"/>
</dbReference>
<feature type="domain" description="Peptidase S54 rhomboid" evidence="8">
    <location>
        <begin position="44"/>
        <end position="102"/>
    </location>
</feature>
<proteinExistence type="inferred from homology"/>
<comment type="similarity">
    <text evidence="2">Belongs to the peptidase S54 family.</text>
</comment>
<dbReference type="Gene3D" id="1.20.1540.10">
    <property type="entry name" value="Rhomboid-like"/>
    <property type="match status" value="1"/>
</dbReference>
<dbReference type="InterPro" id="IPR022764">
    <property type="entry name" value="Peptidase_S54_rhomboid_dom"/>
</dbReference>
<evidence type="ECO:0000256" key="4">
    <source>
        <dbReference type="ARBA" id="ARBA00022801"/>
    </source>
</evidence>
<dbReference type="GO" id="GO:0006508">
    <property type="term" value="P:proteolysis"/>
    <property type="evidence" value="ECO:0007669"/>
    <property type="project" value="UniProtKB-KW"/>
</dbReference>
<feature type="transmembrane region" description="Helical" evidence="7">
    <location>
        <begin position="175"/>
        <end position="193"/>
    </location>
</feature>
<gene>
    <name evidence="9" type="ORF">GCM10023183_35920</name>
</gene>
<evidence type="ECO:0000256" key="2">
    <source>
        <dbReference type="ARBA" id="ARBA00009045"/>
    </source>
</evidence>
<dbReference type="PANTHER" id="PTHR43731">
    <property type="entry name" value="RHOMBOID PROTEASE"/>
    <property type="match status" value="1"/>
</dbReference>
<comment type="subcellular location">
    <subcellularLocation>
        <location evidence="1">Membrane</location>
        <topology evidence="1">Multi-pass membrane protein</topology>
    </subcellularLocation>
</comment>
<keyword evidence="3 7" id="KW-0812">Transmembrane</keyword>
<evidence type="ECO:0000256" key="7">
    <source>
        <dbReference type="SAM" id="Phobius"/>
    </source>
</evidence>
<dbReference type="Proteomes" id="UP001501844">
    <property type="component" value="Unassembled WGS sequence"/>
</dbReference>
<evidence type="ECO:0000256" key="5">
    <source>
        <dbReference type="ARBA" id="ARBA00022989"/>
    </source>
</evidence>
<organism evidence="9 10">
    <name type="scientific">Nibribacter koreensis</name>
    <dbReference type="NCBI Taxonomy" id="1084519"/>
    <lineage>
        <taxon>Bacteria</taxon>
        <taxon>Pseudomonadati</taxon>
        <taxon>Bacteroidota</taxon>
        <taxon>Cytophagia</taxon>
        <taxon>Cytophagales</taxon>
        <taxon>Hymenobacteraceae</taxon>
        <taxon>Nibribacter</taxon>
    </lineage>
</organism>
<feature type="domain" description="Peptidase S54 rhomboid" evidence="8">
    <location>
        <begin position="161"/>
        <end position="248"/>
    </location>
</feature>
<evidence type="ECO:0000313" key="10">
    <source>
        <dbReference type="Proteomes" id="UP001501844"/>
    </source>
</evidence>
<dbReference type="Pfam" id="PF01694">
    <property type="entry name" value="Rhomboid"/>
    <property type="match status" value="2"/>
</dbReference>
<dbReference type="PANTHER" id="PTHR43731:SF14">
    <property type="entry name" value="PRESENILIN-ASSOCIATED RHOMBOID-LIKE PROTEIN, MITOCHONDRIAL"/>
    <property type="match status" value="1"/>
</dbReference>
<dbReference type="GO" id="GO:0008233">
    <property type="term" value="F:peptidase activity"/>
    <property type="evidence" value="ECO:0007669"/>
    <property type="project" value="UniProtKB-KW"/>
</dbReference>
<dbReference type="InterPro" id="IPR050925">
    <property type="entry name" value="Rhomboid_protease_S54"/>
</dbReference>
<accession>A0ABP8G1G1</accession>
<keyword evidence="6 7" id="KW-0472">Membrane</keyword>
<feature type="transmembrane region" description="Helical" evidence="7">
    <location>
        <begin position="200"/>
        <end position="219"/>
    </location>
</feature>
<sequence length="260" mass="29843">MPPITPVVRNLLILNVIIFFGSRAAEVYVFQNFALHDIRSEYFQVYQVLTHMFLHGSVMHLFSNMLSLFFFGPMLEHYWGAKRFTIFYLVTGIGASLLYSVVRYVEISQIQEMVVAFMQNPDPVDLRKILDSLVGNNYNVDFILQLKRNPDNVAMIAEAKQTVQQLFQRTLDSPMLGASGAVFGILMAFGMLFPNTELMLLFFPIPIKAKYFVFLYGAYELYAGVQRAPGDNVAHFAHLGGMLFAFILLKLWQRNRTTFY</sequence>